<dbReference type="PATRIC" id="fig|1185325.3.peg.1480"/>
<evidence type="ECO:0000313" key="3">
    <source>
        <dbReference type="EMBL" id="EJN55772.1"/>
    </source>
</evidence>
<dbReference type="CDD" id="cd05233">
    <property type="entry name" value="SDR_c"/>
    <property type="match status" value="1"/>
</dbReference>
<gene>
    <name evidence="3" type="ORF">A11Y_97328</name>
</gene>
<protein>
    <submittedName>
        <fullName evidence="3">3-oxoacyl-[acyl-carrier-protein] reductase</fullName>
    </submittedName>
</protein>
<dbReference type="PANTHER" id="PTHR43477">
    <property type="entry name" value="DIHYDROANTICAPSIN 7-DEHYDROGENASE"/>
    <property type="match status" value="1"/>
</dbReference>
<dbReference type="AlphaFoldDB" id="J3JBJ0"/>
<dbReference type="InterPro" id="IPR051122">
    <property type="entry name" value="SDR_DHRS6-like"/>
</dbReference>
<accession>J3JBJ0</accession>
<dbReference type="GO" id="GO:0008206">
    <property type="term" value="P:bile acid metabolic process"/>
    <property type="evidence" value="ECO:0007669"/>
    <property type="project" value="UniProtKB-ARBA"/>
</dbReference>
<dbReference type="NCBIfam" id="NF005118">
    <property type="entry name" value="PRK06550.1"/>
    <property type="match status" value="1"/>
</dbReference>
<dbReference type="PRINTS" id="PR00080">
    <property type="entry name" value="SDRFAMILY"/>
</dbReference>
<dbReference type="Gene3D" id="3.40.50.720">
    <property type="entry name" value="NAD(P)-binding Rossmann-like Domain"/>
    <property type="match status" value="1"/>
</dbReference>
<dbReference type="PANTHER" id="PTHR43477:SF1">
    <property type="entry name" value="DIHYDROANTICAPSIN 7-DEHYDROGENASE"/>
    <property type="match status" value="1"/>
</dbReference>
<dbReference type="InterPro" id="IPR036291">
    <property type="entry name" value="NAD(P)-bd_dom_sf"/>
</dbReference>
<comment type="caution">
    <text evidence="3">The sequence shown here is derived from an EMBL/GenBank/DDBJ whole genome shotgun (WGS) entry which is preliminary data.</text>
</comment>
<dbReference type="EMBL" id="AKFP01000034">
    <property type="protein sequence ID" value="EJN55772.1"/>
    <property type="molecule type" value="Genomic_DNA"/>
</dbReference>
<dbReference type="Proteomes" id="UP000007271">
    <property type="component" value="Unassembled WGS sequence"/>
</dbReference>
<evidence type="ECO:0000256" key="1">
    <source>
        <dbReference type="ARBA" id="ARBA00006484"/>
    </source>
</evidence>
<dbReference type="STRING" id="1185325.A11Y_97328"/>
<dbReference type="PRINTS" id="PR00081">
    <property type="entry name" value="GDHRDH"/>
</dbReference>
<reference evidence="3 4" key="1">
    <citation type="submission" date="2012-05" db="EMBL/GenBank/DDBJ databases">
        <title>Complete Genome Sequence of Lactobacillus coryniformis CECT5711.</title>
        <authorList>
            <person name="Rodriguez J.M."/>
        </authorList>
    </citation>
    <scope>NUCLEOTIDE SEQUENCE [LARGE SCALE GENOMIC DNA]</scope>
    <source>
        <strain evidence="4">CECT5711</strain>
    </source>
</reference>
<dbReference type="InterPro" id="IPR002347">
    <property type="entry name" value="SDR_fam"/>
</dbReference>
<dbReference type="GO" id="GO:0016491">
    <property type="term" value="F:oxidoreductase activity"/>
    <property type="evidence" value="ECO:0007669"/>
    <property type="project" value="UniProtKB-KW"/>
</dbReference>
<sequence>MASGRIMATYPELAHQHALITGVASGIGHAQATAFLAQGVLVFGIDRQSNASIEQLMQQYPQQFFFEQVDVRDAAAIQASVSHALEQLDHIDLLLNTAGVLDAYAPLLATTLASWQNILATNLTSQFLFAQALLPQMLAQKHGVIINMASIAGLVAGGGGVAYTTAKHGVIGLTKQIDYDYAAKGIRANCIAPGAIDTPMNAADFQDDAKMARQVAAATPAQRWAQPEEVAALSLFLASPAADYIHGSVVPIDGGWIEK</sequence>
<keyword evidence="2" id="KW-0560">Oxidoreductase</keyword>
<evidence type="ECO:0000256" key="2">
    <source>
        <dbReference type="ARBA" id="ARBA00023002"/>
    </source>
</evidence>
<evidence type="ECO:0000313" key="4">
    <source>
        <dbReference type="Proteomes" id="UP000007271"/>
    </source>
</evidence>
<organism evidence="3 4">
    <name type="scientific">Loigolactobacillus coryniformis subsp. coryniformis CECT 5711</name>
    <dbReference type="NCBI Taxonomy" id="1185325"/>
    <lineage>
        <taxon>Bacteria</taxon>
        <taxon>Bacillati</taxon>
        <taxon>Bacillota</taxon>
        <taxon>Bacilli</taxon>
        <taxon>Lactobacillales</taxon>
        <taxon>Lactobacillaceae</taxon>
        <taxon>Loigolactobacillus</taxon>
    </lineage>
</organism>
<proteinExistence type="inferred from homology"/>
<dbReference type="Pfam" id="PF13561">
    <property type="entry name" value="adh_short_C2"/>
    <property type="match status" value="1"/>
</dbReference>
<comment type="similarity">
    <text evidence="1">Belongs to the short-chain dehydrogenases/reductases (SDR) family.</text>
</comment>
<dbReference type="SUPFAM" id="SSF51735">
    <property type="entry name" value="NAD(P)-binding Rossmann-fold domains"/>
    <property type="match status" value="1"/>
</dbReference>
<dbReference type="FunFam" id="3.40.50.720:FF:000084">
    <property type="entry name" value="Short-chain dehydrogenase reductase"/>
    <property type="match status" value="1"/>
</dbReference>
<name>J3JBJ0_9LACO</name>